<evidence type="ECO:0000256" key="6">
    <source>
        <dbReference type="ARBA" id="ARBA00022692"/>
    </source>
</evidence>
<dbReference type="SUPFAM" id="SSF55874">
    <property type="entry name" value="ATPase domain of HSP90 chaperone/DNA topoisomerase II/histidine kinase"/>
    <property type="match status" value="1"/>
</dbReference>
<dbReference type="EC" id="2.7.13.3" evidence="3"/>
<keyword evidence="4" id="KW-0597">Phosphoprotein</keyword>
<evidence type="ECO:0000256" key="4">
    <source>
        <dbReference type="ARBA" id="ARBA00022553"/>
    </source>
</evidence>
<dbReference type="SUPFAM" id="SSF47384">
    <property type="entry name" value="Homodimeric domain of signal transducing histidine kinase"/>
    <property type="match status" value="1"/>
</dbReference>
<keyword evidence="11" id="KW-0902">Two-component regulatory system</keyword>
<comment type="catalytic activity">
    <reaction evidence="1">
        <text>ATP + protein L-histidine = ADP + protein N-phospho-L-histidine.</text>
        <dbReference type="EC" id="2.7.13.3"/>
    </reaction>
</comment>
<dbReference type="PANTHER" id="PTHR45436">
    <property type="entry name" value="SENSOR HISTIDINE KINASE YKOH"/>
    <property type="match status" value="1"/>
</dbReference>
<evidence type="ECO:0000256" key="11">
    <source>
        <dbReference type="ARBA" id="ARBA00023012"/>
    </source>
</evidence>
<dbReference type="Pfam" id="PF08521">
    <property type="entry name" value="2CSK_N"/>
    <property type="match status" value="1"/>
</dbReference>
<feature type="domain" description="Histidine kinase" evidence="14">
    <location>
        <begin position="242"/>
        <end position="453"/>
    </location>
</feature>
<proteinExistence type="predicted"/>
<evidence type="ECO:0000256" key="8">
    <source>
        <dbReference type="ARBA" id="ARBA00022777"/>
    </source>
</evidence>
<keyword evidence="10 13" id="KW-1133">Transmembrane helix</keyword>
<dbReference type="Pfam" id="PF02518">
    <property type="entry name" value="HATPase_c"/>
    <property type="match status" value="1"/>
</dbReference>
<gene>
    <name evidence="16" type="ORF">O3W52_01360</name>
</gene>
<evidence type="ECO:0000256" key="9">
    <source>
        <dbReference type="ARBA" id="ARBA00022840"/>
    </source>
</evidence>
<evidence type="ECO:0000313" key="16">
    <source>
        <dbReference type="EMBL" id="MCZ4088785.1"/>
    </source>
</evidence>
<dbReference type="CDD" id="cd00075">
    <property type="entry name" value="HATPase"/>
    <property type="match status" value="1"/>
</dbReference>
<evidence type="ECO:0000256" key="7">
    <source>
        <dbReference type="ARBA" id="ARBA00022741"/>
    </source>
</evidence>
<dbReference type="InterPro" id="IPR013727">
    <property type="entry name" value="2CSK_N"/>
</dbReference>
<dbReference type="Gene3D" id="1.10.287.130">
    <property type="match status" value="1"/>
</dbReference>
<evidence type="ECO:0000256" key="5">
    <source>
        <dbReference type="ARBA" id="ARBA00022679"/>
    </source>
</evidence>
<dbReference type="InterPro" id="IPR004358">
    <property type="entry name" value="Sig_transdc_His_kin-like_C"/>
</dbReference>
<evidence type="ECO:0000259" key="14">
    <source>
        <dbReference type="PROSITE" id="PS50109"/>
    </source>
</evidence>
<feature type="domain" description="HAMP" evidence="15">
    <location>
        <begin position="182"/>
        <end position="234"/>
    </location>
</feature>
<dbReference type="InterPro" id="IPR003661">
    <property type="entry name" value="HisK_dim/P_dom"/>
</dbReference>
<dbReference type="SMART" id="SM00387">
    <property type="entry name" value="HATPase_c"/>
    <property type="match status" value="1"/>
</dbReference>
<dbReference type="PROSITE" id="PS50885">
    <property type="entry name" value="HAMP"/>
    <property type="match status" value="1"/>
</dbReference>
<dbReference type="InterPro" id="IPR036890">
    <property type="entry name" value="HATPase_C_sf"/>
</dbReference>
<comment type="subcellular location">
    <subcellularLocation>
        <location evidence="2">Membrane</location>
        <topology evidence="2">Multi-pass membrane protein</topology>
    </subcellularLocation>
</comment>
<keyword evidence="5" id="KW-0808">Transferase</keyword>
<keyword evidence="7" id="KW-0547">Nucleotide-binding</keyword>
<dbReference type="CDD" id="cd00082">
    <property type="entry name" value="HisKA"/>
    <property type="match status" value="1"/>
</dbReference>
<dbReference type="PANTHER" id="PTHR45436:SF14">
    <property type="entry name" value="SENSOR PROTEIN QSEC"/>
    <property type="match status" value="1"/>
</dbReference>
<dbReference type="GO" id="GO:0016301">
    <property type="term" value="F:kinase activity"/>
    <property type="evidence" value="ECO:0007669"/>
    <property type="project" value="UniProtKB-KW"/>
</dbReference>
<feature type="transmembrane region" description="Helical" evidence="13">
    <location>
        <begin position="6"/>
        <end position="29"/>
    </location>
</feature>
<accession>A0ABT4KAD2</accession>
<evidence type="ECO:0000256" key="10">
    <source>
        <dbReference type="ARBA" id="ARBA00022989"/>
    </source>
</evidence>
<dbReference type="PROSITE" id="PS50109">
    <property type="entry name" value="HIS_KIN"/>
    <property type="match status" value="1"/>
</dbReference>
<dbReference type="Gene3D" id="3.30.565.10">
    <property type="entry name" value="Histidine kinase-like ATPase, C-terminal domain"/>
    <property type="match status" value="1"/>
</dbReference>
<dbReference type="EMBL" id="JAPVOI010000002">
    <property type="protein sequence ID" value="MCZ4088785.1"/>
    <property type="molecule type" value="Genomic_DNA"/>
</dbReference>
<dbReference type="InterPro" id="IPR036097">
    <property type="entry name" value="HisK_dim/P_sf"/>
</dbReference>
<protein>
    <recommendedName>
        <fullName evidence="3">histidine kinase</fullName>
        <ecNumber evidence="3">2.7.13.3</ecNumber>
    </recommendedName>
</protein>
<keyword evidence="9" id="KW-0067">ATP-binding</keyword>
<evidence type="ECO:0000256" key="3">
    <source>
        <dbReference type="ARBA" id="ARBA00012438"/>
    </source>
</evidence>
<evidence type="ECO:0000256" key="2">
    <source>
        <dbReference type="ARBA" id="ARBA00004141"/>
    </source>
</evidence>
<dbReference type="InterPro" id="IPR005467">
    <property type="entry name" value="His_kinase_dom"/>
</dbReference>
<name>A0ABT4KAD2_9HYPH</name>
<evidence type="ECO:0000313" key="17">
    <source>
        <dbReference type="Proteomes" id="UP001079430"/>
    </source>
</evidence>
<keyword evidence="12 13" id="KW-0472">Membrane</keyword>
<dbReference type="InterPro" id="IPR003594">
    <property type="entry name" value="HATPase_dom"/>
</dbReference>
<reference evidence="16" key="1">
    <citation type="submission" date="2022-10" db="EMBL/GenBank/DDBJ databases">
        <title>Whole genome sequencing of three plant growth promoting bacteria isolated from Vachellia tortilis subsp. raddiana in Morocco.</title>
        <authorList>
            <person name="Hnini M."/>
            <person name="Zouagui R."/>
            <person name="Zouagui H."/>
            <person name="Chemao Elfihri M.-W."/>
            <person name="Ibrahimi A."/>
            <person name="Sbabou L."/>
            <person name="Aurag J."/>
        </authorList>
    </citation>
    <scope>NUCLEOTIDE SEQUENCE</scope>
    <source>
        <strain evidence="16">LMR678</strain>
    </source>
</reference>
<comment type="caution">
    <text evidence="16">The sequence shown here is derived from an EMBL/GenBank/DDBJ whole genome shotgun (WGS) entry which is preliminary data.</text>
</comment>
<dbReference type="InterPro" id="IPR050428">
    <property type="entry name" value="TCS_sensor_his_kinase"/>
</dbReference>
<keyword evidence="17" id="KW-1185">Reference proteome</keyword>
<evidence type="ECO:0000259" key="15">
    <source>
        <dbReference type="PROSITE" id="PS50885"/>
    </source>
</evidence>
<dbReference type="RefSeq" id="WP_269274822.1">
    <property type="nucleotide sequence ID" value="NZ_JAPVOI010000002.1"/>
</dbReference>
<dbReference type="InterPro" id="IPR003660">
    <property type="entry name" value="HAMP_dom"/>
</dbReference>
<dbReference type="SMART" id="SM00388">
    <property type="entry name" value="HisKA"/>
    <property type="match status" value="1"/>
</dbReference>
<evidence type="ECO:0000256" key="13">
    <source>
        <dbReference type="SAM" id="Phobius"/>
    </source>
</evidence>
<evidence type="ECO:0000256" key="12">
    <source>
        <dbReference type="ARBA" id="ARBA00023136"/>
    </source>
</evidence>
<dbReference type="Proteomes" id="UP001079430">
    <property type="component" value="Unassembled WGS sequence"/>
</dbReference>
<dbReference type="PRINTS" id="PR00344">
    <property type="entry name" value="BCTRLSENSOR"/>
</dbReference>
<organism evidence="16 17">
    <name type="scientific">Sinorhizobium psoraleae</name>
    <dbReference type="NCBI Taxonomy" id="520838"/>
    <lineage>
        <taxon>Bacteria</taxon>
        <taxon>Pseudomonadati</taxon>
        <taxon>Pseudomonadota</taxon>
        <taxon>Alphaproteobacteria</taxon>
        <taxon>Hyphomicrobiales</taxon>
        <taxon>Rhizobiaceae</taxon>
        <taxon>Sinorhizobium/Ensifer group</taxon>
        <taxon>Sinorhizobium</taxon>
    </lineage>
</organism>
<keyword evidence="6 13" id="KW-0812">Transmembrane</keyword>
<sequence>MSSIRLRLIGILLVTTGAVWCCAVFWTYLSTQHQVQRVLDARLTEAARMVSSLITDHHIDVAAAVEAATASDVPSDFTVAEGDYSRQLSCQIWSLQDQLVSRSDSAPKTSLADHDNGFQETTINGERWRVYAVVNSTLGVRVLVGDSLKMRDRLVGEVVKGQLLPALAILPLLAALIWFSVDRGLAPLNRIANALSDRTADGLHPIEEGGAPREVRPLLESLNALFRRVTEVREREKTFIAYAAHEVKTPLAGLKTQAQVALRSDDSAVRDAALRHISASVDRTGRMVRQLIDMAAVDSADMAPTCEALDVAAIIQEILADLGNLRTIRNVSVDVRIGDAISPAYLDRMLIVLAVKNVLENAILHAPNDSHVDLVVKQGAEELHIEAIDRGPGMTPAEAKHFIGRFNRGPSAGEGTGLGLSIVEMATRKLGGRLAFEQHADGFSVGLSFPINRL</sequence>
<dbReference type="Pfam" id="PF00512">
    <property type="entry name" value="HisKA"/>
    <property type="match status" value="1"/>
</dbReference>
<evidence type="ECO:0000256" key="1">
    <source>
        <dbReference type="ARBA" id="ARBA00000085"/>
    </source>
</evidence>
<keyword evidence="8 16" id="KW-0418">Kinase</keyword>